<evidence type="ECO:0000256" key="3">
    <source>
        <dbReference type="ARBA" id="ARBA00023163"/>
    </source>
</evidence>
<dbReference type="SUPFAM" id="SSF46894">
    <property type="entry name" value="C-terminal effector domain of the bipartite response regulators"/>
    <property type="match status" value="1"/>
</dbReference>
<protein>
    <submittedName>
        <fullName evidence="5">Helix-turn-helix transcriptional regulator</fullName>
    </submittedName>
</protein>
<evidence type="ECO:0000259" key="4">
    <source>
        <dbReference type="PROSITE" id="PS50043"/>
    </source>
</evidence>
<sequence>MLSDSDIKRFSTACVELYRPGLGKGNYAERSFAFLEKLVASDLIAFGSLNTAAAKLDIGFNHTVPQLDRAMEAFGALMKKYPLYCWDFSINDGKPFTRSDFFSRREFKQLDIFAEVYRMLGIDDHCAVFVPGTSGEVCFFGIERHKGADFSSEDRDLLALAQDHLGNARELAKSRDAVLQRGASPEPLHRAGLTVREAEVLAWLAEGKTNEEIAILLRLQLYTVKGYVKTIFQKIGAPNRLAAALWALRICRQDETRGMGSTSPFVTVPVITQSAS</sequence>
<dbReference type="PRINTS" id="PR00038">
    <property type="entry name" value="HTHLUXR"/>
</dbReference>
<feature type="domain" description="HTH luxR-type" evidence="4">
    <location>
        <begin position="186"/>
        <end position="251"/>
    </location>
</feature>
<dbReference type="PANTHER" id="PTHR44688">
    <property type="entry name" value="DNA-BINDING TRANSCRIPTIONAL ACTIVATOR DEVR_DOSR"/>
    <property type="match status" value="1"/>
</dbReference>
<evidence type="ECO:0000313" key="5">
    <source>
        <dbReference type="EMBL" id="WRQ89990.1"/>
    </source>
</evidence>
<evidence type="ECO:0000256" key="2">
    <source>
        <dbReference type="ARBA" id="ARBA00023125"/>
    </source>
</evidence>
<evidence type="ECO:0000256" key="1">
    <source>
        <dbReference type="ARBA" id="ARBA00023015"/>
    </source>
</evidence>
<dbReference type="PROSITE" id="PS50043">
    <property type="entry name" value="HTH_LUXR_2"/>
    <property type="match status" value="1"/>
</dbReference>
<dbReference type="Gene3D" id="1.10.10.10">
    <property type="entry name" value="Winged helix-like DNA-binding domain superfamily/Winged helix DNA-binding domain"/>
    <property type="match status" value="1"/>
</dbReference>
<name>A0ABZ1CF53_9BACT</name>
<dbReference type="CDD" id="cd06170">
    <property type="entry name" value="LuxR_C_like"/>
    <property type="match status" value="1"/>
</dbReference>
<dbReference type="RefSeq" id="WP_221032085.1">
    <property type="nucleotide sequence ID" value="NZ_CP139781.1"/>
</dbReference>
<keyword evidence="2" id="KW-0238">DNA-binding</keyword>
<dbReference type="EMBL" id="CP139781">
    <property type="protein sequence ID" value="WRQ89990.1"/>
    <property type="molecule type" value="Genomic_DNA"/>
</dbReference>
<reference evidence="5 6" key="1">
    <citation type="submission" date="2023-12" db="EMBL/GenBank/DDBJ databases">
        <title>Description of an unclassified Opitutus bacterium of Verrucomicrobiota.</title>
        <authorList>
            <person name="Zhang D.-F."/>
        </authorList>
    </citation>
    <scope>NUCLEOTIDE SEQUENCE [LARGE SCALE GENOMIC DNA]</scope>
    <source>
        <strain evidence="5 6">WL0086</strain>
    </source>
</reference>
<accession>A0ABZ1CF53</accession>
<dbReference type="InterPro" id="IPR036388">
    <property type="entry name" value="WH-like_DNA-bd_sf"/>
</dbReference>
<gene>
    <name evidence="5" type="ORF">K1X11_011275</name>
</gene>
<dbReference type="InterPro" id="IPR000792">
    <property type="entry name" value="Tscrpt_reg_LuxR_C"/>
</dbReference>
<keyword evidence="3" id="KW-0804">Transcription</keyword>
<dbReference type="SMART" id="SM00421">
    <property type="entry name" value="HTH_LUXR"/>
    <property type="match status" value="1"/>
</dbReference>
<proteinExistence type="predicted"/>
<organism evidence="5 6">
    <name type="scientific">Actomonas aquatica</name>
    <dbReference type="NCBI Taxonomy" id="2866162"/>
    <lineage>
        <taxon>Bacteria</taxon>
        <taxon>Pseudomonadati</taxon>
        <taxon>Verrucomicrobiota</taxon>
        <taxon>Opitutia</taxon>
        <taxon>Opitutales</taxon>
        <taxon>Opitutaceae</taxon>
        <taxon>Actomonas</taxon>
    </lineage>
</organism>
<dbReference type="PANTHER" id="PTHR44688:SF16">
    <property type="entry name" value="DNA-BINDING TRANSCRIPTIONAL ACTIVATOR DEVR_DOSR"/>
    <property type="match status" value="1"/>
</dbReference>
<evidence type="ECO:0000313" key="6">
    <source>
        <dbReference type="Proteomes" id="UP000738431"/>
    </source>
</evidence>
<dbReference type="Proteomes" id="UP000738431">
    <property type="component" value="Chromosome"/>
</dbReference>
<dbReference type="InterPro" id="IPR016032">
    <property type="entry name" value="Sig_transdc_resp-reg_C-effctor"/>
</dbReference>
<dbReference type="Pfam" id="PF00196">
    <property type="entry name" value="GerE"/>
    <property type="match status" value="1"/>
</dbReference>
<keyword evidence="1" id="KW-0805">Transcription regulation</keyword>
<keyword evidence="6" id="KW-1185">Reference proteome</keyword>